<evidence type="ECO:0000313" key="4">
    <source>
        <dbReference type="Proteomes" id="UP000007517"/>
    </source>
</evidence>
<dbReference type="AlphaFoldDB" id="H6RR56"/>
<keyword evidence="2" id="KW-0472">Membrane</keyword>
<keyword evidence="2" id="KW-1133">Transmembrane helix</keyword>
<dbReference type="EMBL" id="FO117623">
    <property type="protein sequence ID" value="CCG04136.1"/>
    <property type="molecule type" value="Genomic_DNA"/>
</dbReference>
<dbReference type="KEGG" id="bsd:BLASA_3268"/>
<reference evidence="3 4" key="1">
    <citation type="journal article" date="2012" name="J. Bacteriol.">
        <title>Genome Sequence of Blastococcus saxobsidens DD2, a Stone-Inhabiting Bacterium.</title>
        <authorList>
            <person name="Chouaia B."/>
            <person name="Crotti E."/>
            <person name="Brusetti L."/>
            <person name="Daffonchio D."/>
            <person name="Essoussi I."/>
            <person name="Nouioui I."/>
            <person name="Sbissi I."/>
            <person name="Ghodhbane-Gtari F."/>
            <person name="Gtari M."/>
            <person name="Vacherie B."/>
            <person name="Barbe V."/>
            <person name="Medigue C."/>
            <person name="Gury J."/>
            <person name="Pujic P."/>
            <person name="Normand P."/>
        </authorList>
    </citation>
    <scope>NUCLEOTIDE SEQUENCE [LARGE SCALE GENOMIC DNA]</scope>
    <source>
        <strain evidence="3 4">DD2</strain>
    </source>
</reference>
<proteinExistence type="predicted"/>
<evidence type="ECO:0000256" key="1">
    <source>
        <dbReference type="SAM" id="MobiDB-lite"/>
    </source>
</evidence>
<evidence type="ECO:0000256" key="2">
    <source>
        <dbReference type="SAM" id="Phobius"/>
    </source>
</evidence>
<sequence>MRVWLLVYGVLYVVIELTGSALQRIGWPQLTALDVAAALVDAFLTVSVALAVLLAAQLGARRWSAPLFAGRPAAAVAPADPERPIGVRSWRPAPPALPAAAPAPAPGRSTYSVGAYGSGTGRRGRRLAPSFPEEPGHLL</sequence>
<keyword evidence="2" id="KW-0812">Transmembrane</keyword>
<feature type="transmembrane region" description="Helical" evidence="2">
    <location>
        <begin position="35"/>
        <end position="56"/>
    </location>
</feature>
<dbReference type="RefSeq" id="WP_014377015.1">
    <property type="nucleotide sequence ID" value="NC_016943.1"/>
</dbReference>
<gene>
    <name evidence="3" type="ordered locus">BLASA_3268</name>
</gene>
<name>H6RR56_BLASD</name>
<reference evidence="4" key="2">
    <citation type="submission" date="2012-02" db="EMBL/GenBank/DDBJ databases">
        <title>Complete genome sequence of Blastococcus saxobsidens strain DD2.</title>
        <authorList>
            <person name="Genoscope."/>
        </authorList>
    </citation>
    <scope>NUCLEOTIDE SEQUENCE [LARGE SCALE GENOMIC DNA]</scope>
    <source>
        <strain evidence="4">DD2</strain>
    </source>
</reference>
<protein>
    <submittedName>
        <fullName evidence="3">Uncharacterized protein</fullName>
    </submittedName>
</protein>
<feature type="region of interest" description="Disordered" evidence="1">
    <location>
        <begin position="97"/>
        <end position="139"/>
    </location>
</feature>
<organism evidence="3 4">
    <name type="scientific">Blastococcus saxobsidens (strain DD2)</name>
    <dbReference type="NCBI Taxonomy" id="1146883"/>
    <lineage>
        <taxon>Bacteria</taxon>
        <taxon>Bacillati</taxon>
        <taxon>Actinomycetota</taxon>
        <taxon>Actinomycetes</taxon>
        <taxon>Geodermatophilales</taxon>
        <taxon>Geodermatophilaceae</taxon>
        <taxon>Blastococcus</taxon>
    </lineage>
</organism>
<accession>H6RR56</accession>
<dbReference type="Proteomes" id="UP000007517">
    <property type="component" value="Chromosome"/>
</dbReference>
<keyword evidence="4" id="KW-1185">Reference proteome</keyword>
<dbReference type="HOGENOM" id="CLU_1841262_0_0_11"/>
<evidence type="ECO:0000313" key="3">
    <source>
        <dbReference type="EMBL" id="CCG04136.1"/>
    </source>
</evidence>